<evidence type="ECO:0000256" key="7">
    <source>
        <dbReference type="ARBA" id="ARBA00023529"/>
    </source>
</evidence>
<dbReference type="CDD" id="cd04056">
    <property type="entry name" value="Peptidases_S53"/>
    <property type="match status" value="1"/>
</dbReference>
<feature type="binding site" evidence="9">
    <location>
        <position position="552"/>
    </location>
    <ligand>
        <name>Ca(2+)</name>
        <dbReference type="ChEBI" id="CHEBI:29108"/>
    </ligand>
</feature>
<feature type="binding site" evidence="9">
    <location>
        <position position="553"/>
    </location>
    <ligand>
        <name>Ca(2+)</name>
        <dbReference type="ChEBI" id="CHEBI:29108"/>
    </ligand>
</feature>
<feature type="active site" description="Charge relay system" evidence="9">
    <location>
        <position position="507"/>
    </location>
</feature>
<dbReference type="GO" id="GO:0006508">
    <property type="term" value="P:proteolysis"/>
    <property type="evidence" value="ECO:0007669"/>
    <property type="project" value="UniProtKB-KW"/>
</dbReference>
<dbReference type="InterPro" id="IPR036852">
    <property type="entry name" value="Peptidase_S8/S53_dom_sf"/>
</dbReference>
<dbReference type="EC" id="3.4.21.62" evidence="8"/>
<evidence type="ECO:0000256" key="4">
    <source>
        <dbReference type="ARBA" id="ARBA00022825"/>
    </source>
</evidence>
<feature type="active site" description="Charge relay system" evidence="9">
    <location>
        <position position="276"/>
    </location>
</feature>
<dbReference type="GO" id="GO:0008240">
    <property type="term" value="F:tripeptidyl-peptidase activity"/>
    <property type="evidence" value="ECO:0007669"/>
    <property type="project" value="TreeGrafter"/>
</dbReference>
<dbReference type="InterPro" id="IPR030400">
    <property type="entry name" value="Sedolisin_dom"/>
</dbReference>
<feature type="domain" description="Peptidase S53" evidence="12">
    <location>
        <begin position="203"/>
        <end position="600"/>
    </location>
</feature>
<dbReference type="InterPro" id="IPR050819">
    <property type="entry name" value="Tripeptidyl-peptidase_I"/>
</dbReference>
<accession>T0SBH8</accession>
<comment type="cofactor">
    <cofactor evidence="9">
        <name>Ca(2+)</name>
        <dbReference type="ChEBI" id="CHEBI:29108"/>
    </cofactor>
    <text evidence="9">Binds 1 Ca(2+) ion per subunit.</text>
</comment>
<protein>
    <recommendedName>
        <fullName evidence="8">subtilisin</fullName>
        <ecNumber evidence="8">3.4.21.62</ecNumber>
    </recommendedName>
</protein>
<comment type="catalytic activity">
    <reaction evidence="7">
        <text>Hydrolysis of proteins with broad specificity for peptide bonds, and a preference for a large uncharged residue in P1. Hydrolyzes peptide amides.</text>
        <dbReference type="EC" id="3.4.21.62"/>
    </reaction>
</comment>
<evidence type="ECO:0000256" key="9">
    <source>
        <dbReference type="PROSITE-ProRule" id="PRU01032"/>
    </source>
</evidence>
<organism evidence="13 14">
    <name type="scientific">Saprolegnia diclina (strain VS20)</name>
    <dbReference type="NCBI Taxonomy" id="1156394"/>
    <lineage>
        <taxon>Eukaryota</taxon>
        <taxon>Sar</taxon>
        <taxon>Stramenopiles</taxon>
        <taxon>Oomycota</taxon>
        <taxon>Saprolegniomycetes</taxon>
        <taxon>Saprolegniales</taxon>
        <taxon>Saprolegniaceae</taxon>
        <taxon>Saprolegnia</taxon>
    </lineage>
</organism>
<dbReference type="PROSITE" id="PS00138">
    <property type="entry name" value="SUBTILASE_SER"/>
    <property type="match status" value="1"/>
</dbReference>
<evidence type="ECO:0000313" key="14">
    <source>
        <dbReference type="Proteomes" id="UP000030762"/>
    </source>
</evidence>
<evidence type="ECO:0000256" key="6">
    <source>
        <dbReference type="ARBA" id="ARBA00023145"/>
    </source>
</evidence>
<feature type="binding site" evidence="9">
    <location>
        <position position="578"/>
    </location>
    <ligand>
        <name>Ca(2+)</name>
        <dbReference type="ChEBI" id="CHEBI:29108"/>
    </ligand>
</feature>
<dbReference type="CDD" id="cd11377">
    <property type="entry name" value="Pro-peptidase_S53"/>
    <property type="match status" value="1"/>
</dbReference>
<reference evidence="13 14" key="1">
    <citation type="submission" date="2012-04" db="EMBL/GenBank/DDBJ databases">
        <title>The Genome Sequence of Saprolegnia declina VS20.</title>
        <authorList>
            <consortium name="The Broad Institute Genome Sequencing Platform"/>
            <person name="Russ C."/>
            <person name="Nusbaum C."/>
            <person name="Tyler B."/>
            <person name="van West P."/>
            <person name="Dieguez-Uribeondo J."/>
            <person name="de Bruijn I."/>
            <person name="Tripathy S."/>
            <person name="Jiang R."/>
            <person name="Young S.K."/>
            <person name="Zeng Q."/>
            <person name="Gargeya S."/>
            <person name="Fitzgerald M."/>
            <person name="Haas B."/>
            <person name="Abouelleil A."/>
            <person name="Alvarado L."/>
            <person name="Arachchi H.M."/>
            <person name="Berlin A."/>
            <person name="Chapman S.B."/>
            <person name="Goldberg J."/>
            <person name="Griggs A."/>
            <person name="Gujja S."/>
            <person name="Hansen M."/>
            <person name="Howarth C."/>
            <person name="Imamovic A."/>
            <person name="Larimer J."/>
            <person name="McCowen C."/>
            <person name="Montmayeur A."/>
            <person name="Murphy C."/>
            <person name="Neiman D."/>
            <person name="Pearson M."/>
            <person name="Priest M."/>
            <person name="Roberts A."/>
            <person name="Saif S."/>
            <person name="Shea T."/>
            <person name="Sisk P."/>
            <person name="Sykes S."/>
            <person name="Wortman J."/>
            <person name="Nusbaum C."/>
            <person name="Birren B."/>
        </authorList>
    </citation>
    <scope>NUCLEOTIDE SEQUENCE [LARGE SCALE GENOMIC DNA]</scope>
    <source>
        <strain evidence="13 14">VS20</strain>
    </source>
</reference>
<evidence type="ECO:0000256" key="1">
    <source>
        <dbReference type="ARBA" id="ARBA00022670"/>
    </source>
</evidence>
<dbReference type="InterPro" id="IPR023828">
    <property type="entry name" value="Peptidase_S8_Ser-AS"/>
</dbReference>
<keyword evidence="10" id="KW-0472">Membrane</keyword>
<keyword evidence="10" id="KW-0812">Transmembrane</keyword>
<dbReference type="InterPro" id="IPR000209">
    <property type="entry name" value="Peptidase_S8/S53_dom"/>
</dbReference>
<dbReference type="SUPFAM" id="SSF54897">
    <property type="entry name" value="Protease propeptides/inhibitors"/>
    <property type="match status" value="1"/>
</dbReference>
<dbReference type="Pfam" id="PF00082">
    <property type="entry name" value="Peptidase_S8"/>
    <property type="match status" value="1"/>
</dbReference>
<dbReference type="eggNOG" id="ENOG502QR6D">
    <property type="taxonomic scope" value="Eukaryota"/>
</dbReference>
<keyword evidence="2 9" id="KW-0479">Metal-binding</keyword>
<dbReference type="PANTHER" id="PTHR14218:SF15">
    <property type="entry name" value="TRIPEPTIDYL-PEPTIDASE 1"/>
    <property type="match status" value="1"/>
</dbReference>
<dbReference type="RefSeq" id="XP_008604201.1">
    <property type="nucleotide sequence ID" value="XM_008605979.1"/>
</dbReference>
<dbReference type="SUPFAM" id="SSF52743">
    <property type="entry name" value="Subtilisin-like"/>
    <property type="match status" value="1"/>
</dbReference>
<evidence type="ECO:0000256" key="5">
    <source>
        <dbReference type="ARBA" id="ARBA00022837"/>
    </source>
</evidence>
<keyword evidence="11" id="KW-0732">Signal</keyword>
<sequence>MLRRDVGISRLPMLTCSKLILGVLAAADAATMLAGFQPSPELAPQGQRALSDAPFELSIGIKAADPLALEAHFWAISDPSHPKYSRFLAQHEVDALTAPRPDALDTVQRWLSAHAVDNVTFSATTNRFTARTTVRTLETMMQTTIHAFNVDDGHRLLRATTSLTLPDDVAPHVAYLNVNTAPMRRSLRAAAVSPTDAVRNGAGVTPSFLRELYKIPVQTHPNETNAQMIPEFYNEAWSQDDVATFFHQFMPNESLPTLHSNNVAGRDNAPDHASAEASLDLQYITAIAPKTPTFIWSQAGANPYSAADEPFVEWATAMLSMDKPPYVVSLSYSDDEAHIFESSESYARSFDTLLMKLGARGVSVVMSSGDDGVAGQRPALLKTHTSNAAAWCKRANPQWPTSSPYLTSVGATMLSKRGLTPDFFATDEEVVCSSELGALITSGGGFSNQYPRPSYQADVVAAYLNSSAIPSLAYFNAFGRAYPDVAAFGSNFKVVIRGSTSLISGTSASAPVFAGTLTLINDLRLNAGKPPLGFVNPLLYKAYAQDPRSFNDIVVGSIAAGMGSAKPVCSQTFRATSGWDAASGLGSPNFEVLRDLLVHPEAWLATAFDGPPKAKNSSQGTSEVNRNNVPVVLTERLSNLAIVVCVATLAAVLVLIGCTCCYVRRSLKHKSYQEIDINKPDTPMYPSKAKQDAAAIFTIDDDDDDEKDIELTEVPLGK</sequence>
<evidence type="ECO:0000259" key="12">
    <source>
        <dbReference type="PROSITE" id="PS51695"/>
    </source>
</evidence>
<dbReference type="Pfam" id="PF09286">
    <property type="entry name" value="Pro-kuma_activ"/>
    <property type="match status" value="1"/>
</dbReference>
<keyword evidence="4 9" id="KW-0720">Serine protease</keyword>
<evidence type="ECO:0000256" key="2">
    <source>
        <dbReference type="ARBA" id="ARBA00022723"/>
    </source>
</evidence>
<dbReference type="AlphaFoldDB" id="T0SBH8"/>
<keyword evidence="10" id="KW-1133">Transmembrane helix</keyword>
<evidence type="ECO:0000313" key="13">
    <source>
        <dbReference type="EMBL" id="EQC42778.1"/>
    </source>
</evidence>
<keyword evidence="3 9" id="KW-0378">Hydrolase</keyword>
<dbReference type="InParanoid" id="T0SBH8"/>
<dbReference type="EMBL" id="JH767132">
    <property type="protein sequence ID" value="EQC42778.1"/>
    <property type="molecule type" value="Genomic_DNA"/>
</dbReference>
<keyword evidence="6" id="KW-0865">Zymogen</keyword>
<dbReference type="OMA" id="YARSVCN"/>
<evidence type="ECO:0000256" key="3">
    <source>
        <dbReference type="ARBA" id="ARBA00022801"/>
    </source>
</evidence>
<evidence type="ECO:0000256" key="10">
    <source>
        <dbReference type="SAM" id="Phobius"/>
    </source>
</evidence>
<dbReference type="VEuPathDB" id="FungiDB:SDRG_00500"/>
<keyword evidence="14" id="KW-1185">Reference proteome</keyword>
<feature type="binding site" evidence="9">
    <location>
        <position position="580"/>
    </location>
    <ligand>
        <name>Ca(2+)</name>
        <dbReference type="ChEBI" id="CHEBI:29108"/>
    </ligand>
</feature>
<evidence type="ECO:0000256" key="8">
    <source>
        <dbReference type="ARBA" id="ARBA00023619"/>
    </source>
</evidence>
<dbReference type="GO" id="GO:0004252">
    <property type="term" value="F:serine-type endopeptidase activity"/>
    <property type="evidence" value="ECO:0007669"/>
    <property type="project" value="UniProtKB-UniRule"/>
</dbReference>
<feature type="transmembrane region" description="Helical" evidence="10">
    <location>
        <begin position="640"/>
        <end position="663"/>
    </location>
</feature>
<keyword evidence="1 9" id="KW-0645">Protease</keyword>
<gene>
    <name evidence="13" type="ORF">SDRG_00500</name>
</gene>
<dbReference type="OrthoDB" id="409122at2759"/>
<dbReference type="GO" id="GO:0046872">
    <property type="term" value="F:metal ion binding"/>
    <property type="evidence" value="ECO:0007669"/>
    <property type="project" value="UniProtKB-UniRule"/>
</dbReference>
<name>T0SBH8_SAPDV</name>
<dbReference type="STRING" id="1156394.T0SBH8"/>
<dbReference type="PANTHER" id="PTHR14218">
    <property type="entry name" value="PROTEASE S8 TRIPEPTIDYL PEPTIDASE I CLN2"/>
    <property type="match status" value="1"/>
</dbReference>
<feature type="chain" id="PRO_5004571513" description="subtilisin" evidence="11">
    <location>
        <begin position="30"/>
        <end position="718"/>
    </location>
</feature>
<dbReference type="InterPro" id="IPR015366">
    <property type="entry name" value="S53_propep"/>
</dbReference>
<dbReference type="PROSITE" id="PS51695">
    <property type="entry name" value="SEDOLISIN"/>
    <property type="match status" value="1"/>
</dbReference>
<dbReference type="GeneID" id="19941227"/>
<dbReference type="Proteomes" id="UP000030762">
    <property type="component" value="Unassembled WGS sequence"/>
</dbReference>
<dbReference type="Gene3D" id="3.40.50.200">
    <property type="entry name" value="Peptidase S8/S53 domain"/>
    <property type="match status" value="1"/>
</dbReference>
<evidence type="ECO:0000256" key="11">
    <source>
        <dbReference type="SAM" id="SignalP"/>
    </source>
</evidence>
<feature type="active site" description="Charge relay system" evidence="9">
    <location>
        <position position="280"/>
    </location>
</feature>
<dbReference type="SMART" id="SM00944">
    <property type="entry name" value="Pro-kuma_activ"/>
    <property type="match status" value="1"/>
</dbReference>
<proteinExistence type="predicted"/>
<feature type="signal peptide" evidence="11">
    <location>
        <begin position="1"/>
        <end position="29"/>
    </location>
</feature>
<keyword evidence="5 9" id="KW-0106">Calcium</keyword>